<keyword evidence="3" id="KW-1185">Reference proteome</keyword>
<name>Q2NUZ7_SODGM</name>
<evidence type="ECO:0000313" key="3">
    <source>
        <dbReference type="Proteomes" id="UP000001932"/>
    </source>
</evidence>
<evidence type="ECO:0000313" key="2">
    <source>
        <dbReference type="EMBL" id="CRL44581.1"/>
    </source>
</evidence>
<dbReference type="eggNOG" id="COG4834">
    <property type="taxonomic scope" value="Bacteria"/>
</dbReference>
<dbReference type="Proteomes" id="UP000001932">
    <property type="component" value="Chromosome"/>
</dbReference>
<dbReference type="EMBL" id="LN854557">
    <property type="protein sequence ID" value="CRL44581.1"/>
    <property type="molecule type" value="Genomic_DNA"/>
</dbReference>
<reference evidence="2 4" key="2">
    <citation type="submission" date="2015-05" db="EMBL/GenBank/DDBJ databases">
        <authorList>
            <person name="Goodhead I."/>
        </authorList>
    </citation>
    <scope>NUCLEOTIDE SEQUENCE [LARGE SCALE GENOMIC DNA]</scope>
    <source>
        <strain evidence="2">B4</strain>
        <strain evidence="4">morsitans</strain>
    </source>
</reference>
<sequence>MSGLTQQDFHAVMNRAKAGGVTLPASVSRLYLANDAQPLPSTVTNGGIPAIVAGGIDPTILKTIFAPTRAAEIYGERKLGAWELDYHLIGRSEYSGETVSYGDYNNNGANQVNIQWENIRQYRYQSMITYGDLEVKRYGLALVNYVAEKQNAIANTLNIVRNKFAFYGVSGVNHGVLNDPSLPTPITPVANASKKTQWKDKTIQERYNDILALYGDLVGRTHGAVGDGVDMASPLKLVLSNQASVYLKSANESFNTSLEDMIKKAFPNLVIETAPQFSTDAGELMQMFLPEWGGQPSCYVAFSEKYRAHPVITQPSSWEQKVSAGTFGTVITQPMLFAQMLGI</sequence>
<evidence type="ECO:0000313" key="4">
    <source>
        <dbReference type="Proteomes" id="UP000245838"/>
    </source>
</evidence>
<accession>Q2NUZ7</accession>
<evidence type="ECO:0000313" key="1">
    <source>
        <dbReference type="EMBL" id="BAE74028.1"/>
    </source>
</evidence>
<proteinExistence type="predicted"/>
<reference evidence="1 3" key="1">
    <citation type="journal article" date="2006" name="Genome Res.">
        <title>Massive genome erosion and functional adaptations provide insights into the symbiotic lifestyle of Sodalis glossinidius in the tsetse host.</title>
        <authorList>
            <person name="Toh H."/>
            <person name="Weiss B.L."/>
            <person name="Perkin S.A.H."/>
            <person name="Yamashita A."/>
            <person name="Oshima K."/>
            <person name="Hattori M."/>
            <person name="Aksoy S."/>
        </authorList>
    </citation>
    <scope>NUCLEOTIDE SEQUENCE [LARGE SCALE GENOMIC DNA]</scope>
    <source>
        <strain evidence="1">Morsitans</strain>
        <strain evidence="3">morsitans</strain>
    </source>
</reference>
<dbReference type="Proteomes" id="UP000245838">
    <property type="component" value="Chromosome sggmmb4_Chromosome"/>
</dbReference>
<protein>
    <recommendedName>
        <fullName evidence="5">DUF2184 domain-containing protein</fullName>
    </recommendedName>
</protein>
<evidence type="ECO:0008006" key="5">
    <source>
        <dbReference type="Google" id="ProtNLM"/>
    </source>
</evidence>
<gene>
    <name evidence="1" type="ordered locus">SG0753</name>
    <name evidence="2" type="ORF">SGGMMB4_01752</name>
</gene>
<dbReference type="HOGENOM" id="CLU_069062_0_0_6"/>
<dbReference type="OrthoDB" id="6439710at2"/>
<dbReference type="BioCyc" id="SGLO343509:SGP1_RS06415-MONOMER"/>
<organism evidence="1 3">
    <name type="scientific">Sodalis glossinidius (strain morsitans)</name>
    <dbReference type="NCBI Taxonomy" id="343509"/>
    <lineage>
        <taxon>Bacteria</taxon>
        <taxon>Pseudomonadati</taxon>
        <taxon>Pseudomonadota</taxon>
        <taxon>Gammaproteobacteria</taxon>
        <taxon>Enterobacterales</taxon>
        <taxon>Bruguierivoracaceae</taxon>
        <taxon>Sodalis</taxon>
    </lineage>
</organism>
<dbReference type="EMBL" id="AP008232">
    <property type="protein sequence ID" value="BAE74028.1"/>
    <property type="molecule type" value="Genomic_DNA"/>
</dbReference>
<dbReference type="AlphaFoldDB" id="Q2NUZ7"/>
<dbReference type="KEGG" id="sgl:SG0753"/>
<dbReference type="RefSeq" id="WP_011410616.1">
    <property type="nucleotide sequence ID" value="NC_007712.1"/>
</dbReference>
<dbReference type="STRING" id="343509.SG0753"/>